<dbReference type="InterPro" id="IPR008462">
    <property type="entry name" value="CsbD"/>
</dbReference>
<dbReference type="Pfam" id="PF05532">
    <property type="entry name" value="CsbD"/>
    <property type="match status" value="1"/>
</dbReference>
<protein>
    <recommendedName>
        <fullName evidence="3">CsbD-like domain-containing protein</fullName>
    </recommendedName>
</protein>
<dbReference type="RefSeq" id="WP_054666408.1">
    <property type="nucleotide sequence ID" value="NZ_AYZJ01000029.1"/>
</dbReference>
<dbReference type="Proteomes" id="UP000050865">
    <property type="component" value="Unassembled WGS sequence"/>
</dbReference>
<dbReference type="PATRIC" id="fig|1423730.4.peg.1672"/>
<evidence type="ECO:0000256" key="1">
    <source>
        <dbReference type="ARBA" id="ARBA00009129"/>
    </source>
</evidence>
<dbReference type="STRING" id="1423730.FC75_GL001595"/>
<feature type="compositionally biased region" description="Basic and acidic residues" evidence="2">
    <location>
        <begin position="1"/>
        <end position="32"/>
    </location>
</feature>
<evidence type="ECO:0000256" key="2">
    <source>
        <dbReference type="SAM" id="MobiDB-lite"/>
    </source>
</evidence>
<evidence type="ECO:0000313" key="4">
    <source>
        <dbReference type="EMBL" id="KRN22957.1"/>
    </source>
</evidence>
<comment type="caution">
    <text evidence="4">The sequence shown here is derived from an EMBL/GenBank/DDBJ whole genome shotgun (WGS) entry which is preliminary data.</text>
</comment>
<feature type="compositionally biased region" description="Basic and acidic residues" evidence="2">
    <location>
        <begin position="39"/>
        <end position="78"/>
    </location>
</feature>
<dbReference type="Gene3D" id="1.10.1470.10">
    <property type="entry name" value="YjbJ"/>
    <property type="match status" value="1"/>
</dbReference>
<dbReference type="InterPro" id="IPR036629">
    <property type="entry name" value="YjbJ_sf"/>
</dbReference>
<name>A0A0R2FE90_9LACO</name>
<dbReference type="AlphaFoldDB" id="A0A0R2FE90"/>
<accession>A0A0R2FE90</accession>
<evidence type="ECO:0000259" key="3">
    <source>
        <dbReference type="Pfam" id="PF05532"/>
    </source>
</evidence>
<organism evidence="4 5">
    <name type="scientific">Lacticaseibacillus camelliae DSM 22697 = JCM 13995</name>
    <dbReference type="NCBI Taxonomy" id="1423730"/>
    <lineage>
        <taxon>Bacteria</taxon>
        <taxon>Bacillati</taxon>
        <taxon>Bacillota</taxon>
        <taxon>Bacilli</taxon>
        <taxon>Lactobacillales</taxon>
        <taxon>Lactobacillaceae</taxon>
        <taxon>Lacticaseibacillus</taxon>
    </lineage>
</organism>
<dbReference type="EMBL" id="AYZJ01000029">
    <property type="protein sequence ID" value="KRN22957.1"/>
    <property type="molecule type" value="Genomic_DNA"/>
</dbReference>
<feature type="domain" description="CsbD-like" evidence="3">
    <location>
        <begin position="6"/>
        <end position="54"/>
    </location>
</feature>
<sequence>MADLDAMKDKVVGKVKETTGKATGNEKLEAKGKAQGLKGEAKDKVADAKRKAKDSTDDLTEKAADKFNDTVDSYKDHH</sequence>
<comment type="similarity">
    <text evidence="1">Belongs to the UPF0337 (CsbD) family.</text>
</comment>
<proteinExistence type="inferred from homology"/>
<feature type="region of interest" description="Disordered" evidence="2">
    <location>
        <begin position="1"/>
        <end position="78"/>
    </location>
</feature>
<gene>
    <name evidence="4" type="ORF">FC75_GL001595</name>
</gene>
<evidence type="ECO:0000313" key="5">
    <source>
        <dbReference type="Proteomes" id="UP000050865"/>
    </source>
</evidence>
<dbReference type="SUPFAM" id="SSF69047">
    <property type="entry name" value="Hypothetical protein YjbJ"/>
    <property type="match status" value="1"/>
</dbReference>
<reference evidence="4 5" key="1">
    <citation type="journal article" date="2015" name="Genome Announc.">
        <title>Expanding the biotechnology potential of lactobacilli through comparative genomics of 213 strains and associated genera.</title>
        <authorList>
            <person name="Sun Z."/>
            <person name="Harris H.M."/>
            <person name="McCann A."/>
            <person name="Guo C."/>
            <person name="Argimon S."/>
            <person name="Zhang W."/>
            <person name="Yang X."/>
            <person name="Jeffery I.B."/>
            <person name="Cooney J.C."/>
            <person name="Kagawa T.F."/>
            <person name="Liu W."/>
            <person name="Song Y."/>
            <person name="Salvetti E."/>
            <person name="Wrobel A."/>
            <person name="Rasinkangas P."/>
            <person name="Parkhill J."/>
            <person name="Rea M.C."/>
            <person name="O'Sullivan O."/>
            <person name="Ritari J."/>
            <person name="Douillard F.P."/>
            <person name="Paul Ross R."/>
            <person name="Yang R."/>
            <person name="Briner A.E."/>
            <person name="Felis G.E."/>
            <person name="de Vos W.M."/>
            <person name="Barrangou R."/>
            <person name="Klaenhammer T.R."/>
            <person name="Caufield P.W."/>
            <person name="Cui Y."/>
            <person name="Zhang H."/>
            <person name="O'Toole P.W."/>
        </authorList>
    </citation>
    <scope>NUCLEOTIDE SEQUENCE [LARGE SCALE GENOMIC DNA]</scope>
    <source>
        <strain evidence="4 5">DSM 22697</strain>
    </source>
</reference>
<keyword evidence="5" id="KW-1185">Reference proteome</keyword>